<name>A0A8H7U2P7_9APHY</name>
<dbReference type="EMBL" id="JADOXO010000076">
    <property type="protein sequence ID" value="KAF9815110.1"/>
    <property type="molecule type" value="Genomic_DNA"/>
</dbReference>
<gene>
    <name evidence="1" type="ORF">IEO21_04807</name>
</gene>
<evidence type="ECO:0000313" key="2">
    <source>
        <dbReference type="Proteomes" id="UP000639403"/>
    </source>
</evidence>
<accession>A0A8H7U2P7</accession>
<dbReference type="Proteomes" id="UP000639403">
    <property type="component" value="Unassembled WGS sequence"/>
</dbReference>
<reference evidence="1" key="2">
    <citation type="journal article" name="Front. Microbiol.">
        <title>Degradative Capacity of Two Strains of Rhodonia placenta: From Phenotype to Genotype.</title>
        <authorList>
            <person name="Kolle M."/>
            <person name="Horta M.A.C."/>
            <person name="Nowrousian M."/>
            <person name="Ohm R.A."/>
            <person name="Benz J.P."/>
            <person name="Pilgard A."/>
        </authorList>
    </citation>
    <scope>NUCLEOTIDE SEQUENCE</scope>
    <source>
        <strain evidence="1">FPRL280</strain>
    </source>
</reference>
<organism evidence="1 2">
    <name type="scientific">Rhodonia placenta</name>
    <dbReference type="NCBI Taxonomy" id="104341"/>
    <lineage>
        <taxon>Eukaryota</taxon>
        <taxon>Fungi</taxon>
        <taxon>Dikarya</taxon>
        <taxon>Basidiomycota</taxon>
        <taxon>Agaricomycotina</taxon>
        <taxon>Agaricomycetes</taxon>
        <taxon>Polyporales</taxon>
        <taxon>Adustoporiaceae</taxon>
        <taxon>Rhodonia</taxon>
    </lineage>
</organism>
<dbReference type="AlphaFoldDB" id="A0A8H7U2P7"/>
<comment type="caution">
    <text evidence="1">The sequence shown here is derived from an EMBL/GenBank/DDBJ whole genome shotgun (WGS) entry which is preliminary data.</text>
</comment>
<protein>
    <submittedName>
        <fullName evidence="1">Uncharacterized protein</fullName>
    </submittedName>
</protein>
<reference evidence="1" key="1">
    <citation type="submission" date="2020-11" db="EMBL/GenBank/DDBJ databases">
        <authorList>
            <person name="Koelle M."/>
            <person name="Horta M.A.C."/>
            <person name="Nowrousian M."/>
            <person name="Ohm R.A."/>
            <person name="Benz P."/>
            <person name="Pilgard A."/>
        </authorList>
    </citation>
    <scope>NUCLEOTIDE SEQUENCE</scope>
    <source>
        <strain evidence="1">FPRL280</strain>
    </source>
</reference>
<proteinExistence type="predicted"/>
<sequence length="206" mass="23404">MTGRTLSLSMLLFRTYTRVSRDTRHHTSCRRFLLQFARAPVAFCIHEFSRQLLVMLSLVIIAHVALHFQRSRPGPHIVRTALISAEEDTPSRPLLERVCKVPTENVSLVVFLLEQGSPAALRRHLETHDRSLSNKVWVCCGVPEEIAGMYEIRDGSTRREHKGQWMVGGCGIDFSRKDSLIRHLKDSKEPCTADLALGEALGWFDK</sequence>
<evidence type="ECO:0000313" key="1">
    <source>
        <dbReference type="EMBL" id="KAF9815110.1"/>
    </source>
</evidence>